<comment type="caution">
    <text evidence="2">The sequence shown here is derived from an EMBL/GenBank/DDBJ whole genome shotgun (WGS) entry which is preliminary data.</text>
</comment>
<feature type="transmembrane region" description="Helical" evidence="1">
    <location>
        <begin position="119"/>
        <end position="138"/>
    </location>
</feature>
<evidence type="ECO:0000313" key="3">
    <source>
        <dbReference type="Proteomes" id="UP000030012"/>
    </source>
</evidence>
<reference evidence="2 3" key="1">
    <citation type="submission" date="2014-01" db="EMBL/GenBank/DDBJ databases">
        <title>Plasmidome dynamics in the species complex Clostridium novyi sensu lato converts strains of independent lineages into distinctly different pathogens.</title>
        <authorList>
            <person name="Skarin H."/>
            <person name="Segerman B."/>
        </authorList>
    </citation>
    <scope>NUCLEOTIDE SEQUENCE [LARGE SCALE GENOMIC DNA]</scope>
    <source>
        <strain evidence="2 3">4552</strain>
    </source>
</reference>
<sequence>MDILNIFLLFLNFYTYLYVGCKLNNLKFKITLQNFTLILIISVVHRFLPKFSFYHYSKIMLTFIMLFFLFKQTFKQDFFKIIELCFFTLIIMIIAEQFISIIFTKILNIDLCVIKSNKLFLLISNIAILILYVLMTNIKYLLVKFYQNTCNLDSRNNIIRN</sequence>
<gene>
    <name evidence="2" type="ORF">Z968_11735</name>
</gene>
<feature type="transmembrane region" description="Helical" evidence="1">
    <location>
        <begin position="30"/>
        <end position="47"/>
    </location>
</feature>
<keyword evidence="1" id="KW-0812">Transmembrane</keyword>
<name>A0A0A0I423_CLONO</name>
<proteinExistence type="predicted"/>
<keyword evidence="1" id="KW-1133">Transmembrane helix</keyword>
<feature type="non-terminal residue" evidence="2">
    <location>
        <position position="161"/>
    </location>
</feature>
<dbReference type="Proteomes" id="UP000030012">
    <property type="component" value="Unassembled WGS sequence"/>
</dbReference>
<evidence type="ECO:0000313" key="2">
    <source>
        <dbReference type="EMBL" id="KGM94450.1"/>
    </source>
</evidence>
<protein>
    <submittedName>
        <fullName evidence="2">Accessory gene regulator AgrC</fullName>
    </submittedName>
</protein>
<feature type="transmembrane region" description="Helical" evidence="1">
    <location>
        <begin position="6"/>
        <end position="23"/>
    </location>
</feature>
<accession>A0A0A0I423</accession>
<organism evidence="2 3">
    <name type="scientific">Clostridium novyi A str. 4552</name>
    <dbReference type="NCBI Taxonomy" id="1444289"/>
    <lineage>
        <taxon>Bacteria</taxon>
        <taxon>Bacillati</taxon>
        <taxon>Bacillota</taxon>
        <taxon>Clostridia</taxon>
        <taxon>Eubacteriales</taxon>
        <taxon>Clostridiaceae</taxon>
        <taxon>Clostridium</taxon>
    </lineage>
</organism>
<dbReference type="EMBL" id="JENJ01000073">
    <property type="protein sequence ID" value="KGM94450.1"/>
    <property type="molecule type" value="Genomic_DNA"/>
</dbReference>
<dbReference type="AlphaFoldDB" id="A0A0A0I423"/>
<feature type="transmembrane region" description="Helical" evidence="1">
    <location>
        <begin position="82"/>
        <end position="107"/>
    </location>
</feature>
<evidence type="ECO:0000256" key="1">
    <source>
        <dbReference type="SAM" id="Phobius"/>
    </source>
</evidence>
<feature type="transmembrane region" description="Helical" evidence="1">
    <location>
        <begin position="53"/>
        <end position="70"/>
    </location>
</feature>
<keyword evidence="1" id="KW-0472">Membrane</keyword>